<dbReference type="RefSeq" id="WP_103240367.1">
    <property type="nucleotide sequence ID" value="NZ_CANRXC010000037.1"/>
</dbReference>
<evidence type="ECO:0000259" key="1">
    <source>
        <dbReference type="Pfam" id="PF07238"/>
    </source>
</evidence>
<keyword evidence="4" id="KW-1185">Reference proteome</keyword>
<dbReference type="GO" id="GO:0035438">
    <property type="term" value="F:cyclic-di-GMP binding"/>
    <property type="evidence" value="ECO:0007669"/>
    <property type="project" value="InterPro"/>
</dbReference>
<sequence>MFSKFIAEGDKIELQAVSHGGAEPAGTAGKVYHSKVHEIQSEDTIEITMPVEKTKLILLPVDSEFEMIFYASGGLFQCLGRIIDRYKSNNMYLLLVEMTSNLRKYQRREFYRLRCALEMRARTLEEEEIQTIENRQPFALQKGLPLKESIIVDISGGGLRFLSSCRYEPGSLMYCCYHLMNGGEHKKYEVISRVISSIELDNRPGTYEHRVQFYDMDPIVREEIIKYIFEEERKSRQKTKFSTEKI</sequence>
<dbReference type="EMBL" id="OFSM01000015">
    <property type="protein sequence ID" value="SOY30310.1"/>
    <property type="molecule type" value="Genomic_DNA"/>
</dbReference>
<evidence type="ECO:0000313" key="3">
    <source>
        <dbReference type="EMBL" id="SOY30310.1"/>
    </source>
</evidence>
<protein>
    <submittedName>
        <fullName evidence="3">Flagellar brake protein YcgR</fullName>
    </submittedName>
</protein>
<dbReference type="Proteomes" id="UP000236311">
    <property type="component" value="Unassembled WGS sequence"/>
</dbReference>
<keyword evidence="3" id="KW-0969">Cilium</keyword>
<dbReference type="InterPro" id="IPR009875">
    <property type="entry name" value="PilZ_domain"/>
</dbReference>
<keyword evidence="3" id="KW-0282">Flagellum</keyword>
<dbReference type="Pfam" id="PF12945">
    <property type="entry name" value="PilZNR"/>
    <property type="match status" value="1"/>
</dbReference>
<reference evidence="3 4" key="1">
    <citation type="submission" date="2018-01" db="EMBL/GenBank/DDBJ databases">
        <authorList>
            <person name="Gaut B.S."/>
            <person name="Morton B.R."/>
            <person name="Clegg M.T."/>
            <person name="Duvall M.R."/>
        </authorList>
    </citation>
    <scope>NUCLEOTIDE SEQUENCE [LARGE SCALE GENOMIC DNA]</scope>
    <source>
        <strain evidence="3">GP69</strain>
    </source>
</reference>
<accession>A0A2K4ZIM1</accession>
<name>A0A2K4ZIM1_9FIRM</name>
<organism evidence="3 4">
    <name type="scientific">Acetatifactor muris</name>
    <dbReference type="NCBI Taxonomy" id="879566"/>
    <lineage>
        <taxon>Bacteria</taxon>
        <taxon>Bacillati</taxon>
        <taxon>Bacillota</taxon>
        <taxon>Clostridia</taxon>
        <taxon>Lachnospirales</taxon>
        <taxon>Lachnospiraceae</taxon>
        <taxon>Acetatifactor</taxon>
    </lineage>
</organism>
<dbReference type="AlphaFoldDB" id="A0A2K4ZIM1"/>
<evidence type="ECO:0000313" key="4">
    <source>
        <dbReference type="Proteomes" id="UP000236311"/>
    </source>
</evidence>
<proteinExistence type="predicted"/>
<dbReference type="Pfam" id="PF07238">
    <property type="entry name" value="PilZ"/>
    <property type="match status" value="1"/>
</dbReference>
<feature type="domain" description="Type III secretion system flagellar brake protein YcgR PilZN" evidence="2">
    <location>
        <begin position="9"/>
        <end position="96"/>
    </location>
</feature>
<keyword evidence="3" id="KW-0966">Cell projection</keyword>
<dbReference type="Gene3D" id="2.40.10.220">
    <property type="entry name" value="predicted glycosyltransferase like domains"/>
    <property type="match status" value="1"/>
</dbReference>
<dbReference type="InterPro" id="IPR009926">
    <property type="entry name" value="T3SS_YcgR_PilZN"/>
</dbReference>
<gene>
    <name evidence="3" type="primary">ycgR</name>
    <name evidence="3" type="ORF">AMURIS_03037</name>
</gene>
<dbReference type="OrthoDB" id="9783080at2"/>
<feature type="domain" description="PilZ" evidence="1">
    <location>
        <begin position="106"/>
        <end position="230"/>
    </location>
</feature>
<evidence type="ECO:0000259" key="2">
    <source>
        <dbReference type="Pfam" id="PF12945"/>
    </source>
</evidence>